<dbReference type="STRING" id="526221.C9SWX9"/>
<dbReference type="OrthoDB" id="4838732at2759"/>
<protein>
    <submittedName>
        <fullName evidence="1">Uncharacterized protein</fullName>
    </submittedName>
</protein>
<dbReference type="GeneID" id="9528141"/>
<dbReference type="Proteomes" id="UP000008698">
    <property type="component" value="Unassembled WGS sequence"/>
</dbReference>
<name>C9SWX9_VERA1</name>
<keyword evidence="2" id="KW-1185">Reference proteome</keyword>
<accession>C9SWX9</accession>
<evidence type="ECO:0000313" key="2">
    <source>
        <dbReference type="Proteomes" id="UP000008698"/>
    </source>
</evidence>
<proteinExistence type="predicted"/>
<dbReference type="RefSeq" id="XP_003000435.1">
    <property type="nucleotide sequence ID" value="XM_003000389.1"/>
</dbReference>
<dbReference type="HOGENOM" id="CLU_3279826_0_0_1"/>
<sequence length="41" mass="4588">MKLFNAHGIMFKASKDFSTQDIEFNSTPALDLADAKITTRL</sequence>
<reference evidence="2" key="1">
    <citation type="journal article" date="2011" name="PLoS Pathog.">
        <title>Comparative genomics yields insights into niche adaptation of plant vascular wilt pathogens.</title>
        <authorList>
            <person name="Klosterman S.J."/>
            <person name="Subbarao K.V."/>
            <person name="Kang S."/>
            <person name="Veronese P."/>
            <person name="Gold S.E."/>
            <person name="Thomma B.P.H.J."/>
            <person name="Chen Z."/>
            <person name="Henrissat B."/>
            <person name="Lee Y.-H."/>
            <person name="Park J."/>
            <person name="Garcia-Pedrajas M.D."/>
            <person name="Barbara D.J."/>
            <person name="Anchieta A."/>
            <person name="de Jonge R."/>
            <person name="Santhanam P."/>
            <person name="Maruthachalam K."/>
            <person name="Atallah Z."/>
            <person name="Amyotte S.G."/>
            <person name="Paz Z."/>
            <person name="Inderbitzin P."/>
            <person name="Hayes R.J."/>
            <person name="Heiman D.I."/>
            <person name="Young S."/>
            <person name="Zeng Q."/>
            <person name="Engels R."/>
            <person name="Galagan J."/>
            <person name="Cuomo C.A."/>
            <person name="Dobinson K.F."/>
            <person name="Ma L.-J."/>
        </authorList>
    </citation>
    <scope>NUCLEOTIDE SEQUENCE [LARGE SCALE GENOMIC DNA]</scope>
    <source>
        <strain evidence="2">VaMs.102 / ATCC MYA-4576 / FGSC 10136</strain>
    </source>
</reference>
<evidence type="ECO:0000313" key="1">
    <source>
        <dbReference type="EMBL" id="EEY23520.1"/>
    </source>
</evidence>
<gene>
    <name evidence="1" type="ORF">VDBG_09630</name>
</gene>
<dbReference type="EMBL" id="DS985228">
    <property type="protein sequence ID" value="EEY23520.1"/>
    <property type="molecule type" value="Genomic_DNA"/>
</dbReference>
<dbReference type="AlphaFoldDB" id="C9SWX9"/>
<dbReference type="eggNOG" id="ENOG502SH70">
    <property type="taxonomic scope" value="Eukaryota"/>
</dbReference>
<dbReference type="KEGG" id="val:VDBG_09630"/>
<organism evidence="2">
    <name type="scientific">Verticillium alfalfae (strain VaMs.102 / ATCC MYA-4576 / FGSC 10136)</name>
    <name type="common">Verticillium wilt of alfalfa</name>
    <name type="synonym">Verticillium albo-atrum</name>
    <dbReference type="NCBI Taxonomy" id="526221"/>
    <lineage>
        <taxon>Eukaryota</taxon>
        <taxon>Fungi</taxon>
        <taxon>Dikarya</taxon>
        <taxon>Ascomycota</taxon>
        <taxon>Pezizomycotina</taxon>
        <taxon>Sordariomycetes</taxon>
        <taxon>Hypocreomycetidae</taxon>
        <taxon>Glomerellales</taxon>
        <taxon>Plectosphaerellaceae</taxon>
        <taxon>Verticillium</taxon>
    </lineage>
</organism>